<feature type="domain" description="LTD" evidence="2">
    <location>
        <begin position="40"/>
        <end position="144"/>
    </location>
</feature>
<feature type="chain" id="PRO_5038579129" evidence="1">
    <location>
        <begin position="23"/>
        <end position="152"/>
    </location>
</feature>
<dbReference type="InterPro" id="IPR001322">
    <property type="entry name" value="Lamin_tail_dom"/>
</dbReference>
<dbReference type="AlphaFoldDB" id="A0A2Y8ZRR8"/>
<dbReference type="PROSITE" id="PS51841">
    <property type="entry name" value="LTD"/>
    <property type="match status" value="1"/>
</dbReference>
<dbReference type="OrthoDB" id="3828227at2"/>
<evidence type="ECO:0000259" key="2">
    <source>
        <dbReference type="PROSITE" id="PS51841"/>
    </source>
</evidence>
<accession>A0A2Y8ZRR8</accession>
<dbReference type="EMBL" id="UESZ01000001">
    <property type="protein sequence ID" value="SSA34604.1"/>
    <property type="molecule type" value="Genomic_DNA"/>
</dbReference>
<proteinExistence type="predicted"/>
<dbReference type="SUPFAM" id="SSF74853">
    <property type="entry name" value="Lamin A/C globular tail domain"/>
    <property type="match status" value="1"/>
</dbReference>
<dbReference type="InterPro" id="IPR036415">
    <property type="entry name" value="Lamin_tail_dom_sf"/>
</dbReference>
<name>A0A2Y8ZRR8_9MICO</name>
<evidence type="ECO:0000256" key="1">
    <source>
        <dbReference type="SAM" id="SignalP"/>
    </source>
</evidence>
<keyword evidence="4" id="KW-1185">Reference proteome</keyword>
<protein>
    <submittedName>
        <fullName evidence="3">Copper-binding protein CopC (Methionine-rich)</fullName>
    </submittedName>
</protein>
<dbReference type="RefSeq" id="WP_109685321.1">
    <property type="nucleotide sequence ID" value="NZ_QGDN01000001.1"/>
</dbReference>
<dbReference type="Gene3D" id="2.60.40.1260">
    <property type="entry name" value="Lamin Tail domain"/>
    <property type="match status" value="1"/>
</dbReference>
<dbReference type="Pfam" id="PF00932">
    <property type="entry name" value="LTD"/>
    <property type="match status" value="1"/>
</dbReference>
<feature type="signal peptide" evidence="1">
    <location>
        <begin position="1"/>
        <end position="22"/>
    </location>
</feature>
<gene>
    <name evidence="3" type="ORF">SAMN04489750_1929</name>
</gene>
<reference evidence="4" key="1">
    <citation type="submission" date="2016-10" db="EMBL/GenBank/DDBJ databases">
        <authorList>
            <person name="Varghese N."/>
            <person name="Submissions S."/>
        </authorList>
    </citation>
    <scope>NUCLEOTIDE SEQUENCE [LARGE SCALE GENOMIC DNA]</scope>
    <source>
        <strain evidence="4">DSM 22951</strain>
    </source>
</reference>
<sequence>MRLVRVLLVPVCTAALVAPVFATPAEAATAPLKFGKWVADPPGNDLPANNVKVNREYISVTNTTSKTIALTGYRVRDKKGHVFVFPKGSKLGAKKTVKVHSGSGKNTATDVYWKQGFYVWNNSGDTAYLEKPSKQLITTCTYKKNGSGFRNC</sequence>
<evidence type="ECO:0000313" key="4">
    <source>
        <dbReference type="Proteomes" id="UP000250028"/>
    </source>
</evidence>
<keyword evidence="1" id="KW-0732">Signal</keyword>
<dbReference type="Proteomes" id="UP000250028">
    <property type="component" value="Unassembled WGS sequence"/>
</dbReference>
<organism evidence="3 4">
    <name type="scientific">Branchiibius hedensis</name>
    <dbReference type="NCBI Taxonomy" id="672460"/>
    <lineage>
        <taxon>Bacteria</taxon>
        <taxon>Bacillati</taxon>
        <taxon>Actinomycetota</taxon>
        <taxon>Actinomycetes</taxon>
        <taxon>Micrococcales</taxon>
        <taxon>Dermacoccaceae</taxon>
        <taxon>Branchiibius</taxon>
    </lineage>
</organism>
<evidence type="ECO:0000313" key="3">
    <source>
        <dbReference type="EMBL" id="SSA34604.1"/>
    </source>
</evidence>